<feature type="transmembrane region" description="Helical" evidence="1">
    <location>
        <begin position="83"/>
        <end position="110"/>
    </location>
</feature>
<evidence type="ECO:0000313" key="3">
    <source>
        <dbReference type="Proteomes" id="UP000219412"/>
    </source>
</evidence>
<keyword evidence="1" id="KW-0472">Membrane</keyword>
<sequence length="154" mass="16953">MSGYIVYLTIFILGAIPLFEATFVVPIAVLGGSSLVPSLIAGILGNALTILLVVIFSEKVRDWFMKNKESKRSRRAEGIWKKFGFYGFVFLGPILLSSHVAAIAAVSFGATKTKTVAYVTLSLILWTVPLAILAHYGMDFLGLEEMQFLQQYLN</sequence>
<dbReference type="RefSeq" id="WP_097040187.1">
    <property type="nucleotide sequence ID" value="NZ_OBQF01000002.1"/>
</dbReference>
<feature type="transmembrane region" description="Helical" evidence="1">
    <location>
        <begin position="35"/>
        <end position="56"/>
    </location>
</feature>
<dbReference type="Pfam" id="PF06695">
    <property type="entry name" value="Sm_multidrug_ex"/>
    <property type="match status" value="1"/>
</dbReference>
<reference evidence="3" key="1">
    <citation type="submission" date="2017-08" db="EMBL/GenBank/DDBJ databases">
        <authorList>
            <person name="Varghese N."/>
            <person name="Submissions S."/>
        </authorList>
    </citation>
    <scope>NUCLEOTIDE SEQUENCE [LARGE SCALE GENOMIC DNA]</scope>
    <source>
        <strain evidence="3">DSM 23173</strain>
    </source>
</reference>
<name>A0A285UHC4_9STAP</name>
<evidence type="ECO:0000313" key="2">
    <source>
        <dbReference type="EMBL" id="SOC41087.1"/>
    </source>
</evidence>
<accession>A0A285UHC4</accession>
<dbReference type="OrthoDB" id="6400183at2"/>
<dbReference type="EMBL" id="OBQF01000002">
    <property type="protein sequence ID" value="SOC41087.1"/>
    <property type="molecule type" value="Genomic_DNA"/>
</dbReference>
<keyword evidence="1" id="KW-1133">Transmembrane helix</keyword>
<feature type="transmembrane region" description="Helical" evidence="1">
    <location>
        <begin position="116"/>
        <end position="136"/>
    </location>
</feature>
<dbReference type="InterPro" id="IPR009577">
    <property type="entry name" value="Sm_multidrug_ex"/>
</dbReference>
<proteinExistence type="predicted"/>
<dbReference type="AlphaFoldDB" id="A0A285UHC4"/>
<evidence type="ECO:0000256" key="1">
    <source>
        <dbReference type="SAM" id="Phobius"/>
    </source>
</evidence>
<organism evidence="2 3">
    <name type="scientific">Salinicoccus kekensis</name>
    <dbReference type="NCBI Taxonomy" id="714307"/>
    <lineage>
        <taxon>Bacteria</taxon>
        <taxon>Bacillati</taxon>
        <taxon>Bacillota</taxon>
        <taxon>Bacilli</taxon>
        <taxon>Bacillales</taxon>
        <taxon>Staphylococcaceae</taxon>
        <taxon>Salinicoccus</taxon>
    </lineage>
</organism>
<feature type="transmembrane region" description="Helical" evidence="1">
    <location>
        <begin position="7"/>
        <end position="29"/>
    </location>
</feature>
<keyword evidence="1" id="KW-0812">Transmembrane</keyword>
<gene>
    <name evidence="2" type="ORF">SAMN05878391_1240</name>
</gene>
<protein>
    <submittedName>
        <fullName evidence="2">Putative small multi-drug export protein</fullName>
    </submittedName>
</protein>
<dbReference type="Proteomes" id="UP000219412">
    <property type="component" value="Unassembled WGS sequence"/>
</dbReference>
<keyword evidence="3" id="KW-1185">Reference proteome</keyword>